<dbReference type="Pfam" id="PF11136">
    <property type="entry name" value="DUF2889"/>
    <property type="match status" value="1"/>
</dbReference>
<gene>
    <name evidence="1" type="ORF">Asru_0660_02</name>
</gene>
<evidence type="ECO:0000313" key="1">
    <source>
        <dbReference type="EMBL" id="GAN78160.1"/>
    </source>
</evidence>
<name>A0A0D6P8T0_9PROT</name>
<dbReference type="AlphaFoldDB" id="A0A0D6P8T0"/>
<protein>
    <recommendedName>
        <fullName evidence="3">DUF2889 domain-containing protein</fullName>
    </recommendedName>
</protein>
<dbReference type="OrthoDB" id="6862397at2"/>
<organism evidence="1 2">
    <name type="scientific">Acidisphaera rubrifaciens HS-AP3</name>
    <dbReference type="NCBI Taxonomy" id="1231350"/>
    <lineage>
        <taxon>Bacteria</taxon>
        <taxon>Pseudomonadati</taxon>
        <taxon>Pseudomonadota</taxon>
        <taxon>Alphaproteobacteria</taxon>
        <taxon>Acetobacterales</taxon>
        <taxon>Acetobacteraceae</taxon>
        <taxon>Acidisphaera</taxon>
    </lineage>
</organism>
<evidence type="ECO:0008006" key="3">
    <source>
        <dbReference type="Google" id="ProtNLM"/>
    </source>
</evidence>
<reference evidence="1 2" key="1">
    <citation type="submission" date="2012-11" db="EMBL/GenBank/DDBJ databases">
        <title>Whole genome sequence of Acidisphaera rubrifaciens HS-AP3.</title>
        <authorList>
            <person name="Azuma Y."/>
            <person name="Higashiura N."/>
            <person name="Hirakawa H."/>
            <person name="Matsushita K."/>
        </authorList>
    </citation>
    <scope>NUCLEOTIDE SEQUENCE [LARGE SCALE GENOMIC DNA]</scope>
    <source>
        <strain evidence="1 2">HS-AP3</strain>
    </source>
</reference>
<accession>A0A0D6P8T0</accession>
<dbReference type="EMBL" id="BANB01000659">
    <property type="protein sequence ID" value="GAN78160.1"/>
    <property type="molecule type" value="Genomic_DNA"/>
</dbReference>
<dbReference type="InterPro" id="IPR021312">
    <property type="entry name" value="DUF2889"/>
</dbReference>
<evidence type="ECO:0000313" key="2">
    <source>
        <dbReference type="Proteomes" id="UP000032680"/>
    </source>
</evidence>
<dbReference type="RefSeq" id="WP_048862607.1">
    <property type="nucleotide sequence ID" value="NZ_BANB01000659.1"/>
</dbReference>
<keyword evidence="2" id="KW-1185">Reference proteome</keyword>
<proteinExistence type="predicted"/>
<dbReference type="Proteomes" id="UP000032680">
    <property type="component" value="Unassembled WGS sequence"/>
</dbReference>
<comment type="caution">
    <text evidence="1">The sequence shown here is derived from an EMBL/GenBank/DDBJ whole genome shotgun (WGS) entry which is preliminary data.</text>
</comment>
<sequence>MPLSPAADRTPLHTRRIVIDGYQRVDGLIDVEATLTDTKPYDFGNEDRPHIPAGEPLHGMSLRMTMDEQLNILVCEASMDWTPYTVCPGAAPNFAALAGLQIRPGFLRAAMGRVAGTTGCTHLRELLQQVATTAYQTAYSLRMRRGHEAGSAPGLIGTCYAYAEDSPVVIRRWPDRAKIAAAD</sequence>